<name>A0A2T5C3S9_9BACT</name>
<dbReference type="RefSeq" id="WP_146161432.1">
    <property type="nucleotide sequence ID" value="NZ_OY782574.1"/>
</dbReference>
<keyword evidence="3 5" id="KW-1133">Transmembrane helix</keyword>
<gene>
    <name evidence="6" type="ORF">C8N47_10417</name>
</gene>
<feature type="transmembrane region" description="Helical" evidence="5">
    <location>
        <begin position="60"/>
        <end position="82"/>
    </location>
</feature>
<dbReference type="SUPFAM" id="SSF90123">
    <property type="entry name" value="ABC transporter transmembrane region"/>
    <property type="match status" value="1"/>
</dbReference>
<accession>A0A2T5C3S9</accession>
<evidence type="ECO:0000313" key="6">
    <source>
        <dbReference type="EMBL" id="PTN09473.1"/>
    </source>
</evidence>
<feature type="transmembrane region" description="Helical" evidence="5">
    <location>
        <begin position="7"/>
        <end position="30"/>
    </location>
</feature>
<dbReference type="EMBL" id="QAAD01000004">
    <property type="protein sequence ID" value="PTN09473.1"/>
    <property type="molecule type" value="Genomic_DNA"/>
</dbReference>
<evidence type="ECO:0000256" key="2">
    <source>
        <dbReference type="ARBA" id="ARBA00022692"/>
    </source>
</evidence>
<evidence type="ECO:0000256" key="4">
    <source>
        <dbReference type="ARBA" id="ARBA00023136"/>
    </source>
</evidence>
<dbReference type="GO" id="GO:0005886">
    <property type="term" value="C:plasma membrane"/>
    <property type="evidence" value="ECO:0007669"/>
    <property type="project" value="UniProtKB-SubCell"/>
</dbReference>
<sequence>MKLTLFFVFLLSISKALLLFFIGLLVKALFESLVPNLLNNYAMNCGGDWTSSNLVKWGKWIGVAIILVAVLYGVQSFVQWLVSMQIPNTVREMMLNN</sequence>
<protein>
    <submittedName>
        <fullName evidence="6">Uncharacterized protein</fullName>
    </submittedName>
</protein>
<keyword evidence="4 5" id="KW-0472">Membrane</keyword>
<dbReference type="Proteomes" id="UP000243525">
    <property type="component" value="Unassembled WGS sequence"/>
</dbReference>
<proteinExistence type="predicted"/>
<dbReference type="InterPro" id="IPR036640">
    <property type="entry name" value="ABC1_TM_sf"/>
</dbReference>
<evidence type="ECO:0000256" key="1">
    <source>
        <dbReference type="ARBA" id="ARBA00004651"/>
    </source>
</evidence>
<comment type="caution">
    <text evidence="6">The sequence shown here is derived from an EMBL/GenBank/DDBJ whole genome shotgun (WGS) entry which is preliminary data.</text>
</comment>
<dbReference type="GO" id="GO:0005524">
    <property type="term" value="F:ATP binding"/>
    <property type="evidence" value="ECO:0007669"/>
    <property type="project" value="InterPro"/>
</dbReference>
<organism evidence="6 7">
    <name type="scientific">Mangrovibacterium marinum</name>
    <dbReference type="NCBI Taxonomy" id="1639118"/>
    <lineage>
        <taxon>Bacteria</taxon>
        <taxon>Pseudomonadati</taxon>
        <taxon>Bacteroidota</taxon>
        <taxon>Bacteroidia</taxon>
        <taxon>Marinilabiliales</taxon>
        <taxon>Prolixibacteraceae</taxon>
        <taxon>Mangrovibacterium</taxon>
    </lineage>
</organism>
<evidence type="ECO:0000256" key="3">
    <source>
        <dbReference type="ARBA" id="ARBA00022989"/>
    </source>
</evidence>
<reference evidence="6 7" key="1">
    <citation type="submission" date="2018-04" db="EMBL/GenBank/DDBJ databases">
        <title>Genomic Encyclopedia of Archaeal and Bacterial Type Strains, Phase II (KMG-II): from individual species to whole genera.</title>
        <authorList>
            <person name="Goeker M."/>
        </authorList>
    </citation>
    <scope>NUCLEOTIDE SEQUENCE [LARGE SCALE GENOMIC DNA]</scope>
    <source>
        <strain evidence="6 7">DSM 28823</strain>
    </source>
</reference>
<evidence type="ECO:0000313" key="7">
    <source>
        <dbReference type="Proteomes" id="UP000243525"/>
    </source>
</evidence>
<keyword evidence="7" id="KW-1185">Reference proteome</keyword>
<evidence type="ECO:0000256" key="5">
    <source>
        <dbReference type="SAM" id="Phobius"/>
    </source>
</evidence>
<comment type="subcellular location">
    <subcellularLocation>
        <location evidence="1">Cell membrane</location>
        <topology evidence="1">Multi-pass membrane protein</topology>
    </subcellularLocation>
</comment>
<dbReference type="AlphaFoldDB" id="A0A2T5C3S9"/>
<keyword evidence="2 5" id="KW-0812">Transmembrane</keyword>